<dbReference type="OrthoDB" id="9797498at2"/>
<dbReference type="PANTHER" id="PTHR43135">
    <property type="entry name" value="ALPHA-D-RIBOSE 1-METHYLPHOSPHONATE 5-TRIPHOSPHATE DIPHOSPHATASE"/>
    <property type="match status" value="1"/>
</dbReference>
<reference evidence="2 3" key="1">
    <citation type="submission" date="2019-07" db="EMBL/GenBank/DDBJ databases">
        <title>Whole genome shotgun sequence of Meiothermus hypogaeus NBRC 106114.</title>
        <authorList>
            <person name="Hosoyama A."/>
            <person name="Uohara A."/>
            <person name="Ohji S."/>
            <person name="Ichikawa N."/>
        </authorList>
    </citation>
    <scope>NUCLEOTIDE SEQUENCE [LARGE SCALE GENOMIC DNA]</scope>
    <source>
        <strain evidence="2 3">NBRC 106114</strain>
    </source>
</reference>
<evidence type="ECO:0000259" key="1">
    <source>
        <dbReference type="Pfam" id="PF01979"/>
    </source>
</evidence>
<feature type="domain" description="Amidohydrolase-related" evidence="1">
    <location>
        <begin position="56"/>
        <end position="407"/>
    </location>
</feature>
<dbReference type="Pfam" id="PF01979">
    <property type="entry name" value="Amidohydro_1"/>
    <property type="match status" value="1"/>
</dbReference>
<organism evidence="2 3">
    <name type="scientific">Meiothermus hypogaeus NBRC 106114</name>
    <dbReference type="NCBI Taxonomy" id="1227553"/>
    <lineage>
        <taxon>Bacteria</taxon>
        <taxon>Thermotogati</taxon>
        <taxon>Deinococcota</taxon>
        <taxon>Deinococci</taxon>
        <taxon>Thermales</taxon>
        <taxon>Thermaceae</taxon>
        <taxon>Meiothermus</taxon>
    </lineage>
</organism>
<dbReference type="AlphaFoldDB" id="A0A511QYS3"/>
<dbReference type="SMR" id="A0A511QYS3"/>
<evidence type="ECO:0000313" key="2">
    <source>
        <dbReference type="EMBL" id="GEM82541.1"/>
    </source>
</evidence>
<dbReference type="InterPro" id="IPR032466">
    <property type="entry name" value="Metal_Hydrolase"/>
</dbReference>
<dbReference type="InterPro" id="IPR006680">
    <property type="entry name" value="Amidohydro-rel"/>
</dbReference>
<dbReference type="SUPFAM" id="SSF51556">
    <property type="entry name" value="Metallo-dependent hydrolases"/>
    <property type="match status" value="1"/>
</dbReference>
<dbReference type="InterPro" id="IPR057744">
    <property type="entry name" value="OTAase-like"/>
</dbReference>
<name>A0A511QYS3_9DEIN</name>
<dbReference type="Gene3D" id="2.30.40.10">
    <property type="entry name" value="Urease, subunit C, domain 1"/>
    <property type="match status" value="1"/>
</dbReference>
<gene>
    <name evidence="2" type="ORF">MHY01S_07070</name>
</gene>
<proteinExistence type="predicted"/>
<dbReference type="Proteomes" id="UP000321197">
    <property type="component" value="Unassembled WGS sequence"/>
</dbReference>
<dbReference type="SUPFAM" id="SSF51338">
    <property type="entry name" value="Composite domain of metallo-dependent hydrolases"/>
    <property type="match status" value="1"/>
</dbReference>
<sequence length="414" mass="44762">MSQTVFLVGKLLDGAGGVIEQGFLLMENNRIAALGRKADLGELPANTTVVNAPHSTLLPGLIDSHVHLAYSGAIESRAFRTEASEMSYPLLALRAAKHARETLEWGYTAVRDLNAPGGVIIDLARAIHAGYVVGPRVVACGLGLSITGGHMDKGGWGDHVSLEGMTAPCDGPDQFQRGVREQVKRGATCIKINLCGGSFRDWATPWKQEMTDAEIEAAIDETHRLEKKVAAHTSGGPSVTTAVRMGLDSVEHGRWLDQECVEAMAEKGTYYVPTLLVQENHFEHSWELQGVNEQGRRWLELGREAMWESLMLARAAGVKCSTGTDAGFMLPHGSVNAREIELFVRGGFTPLEAITAATKHGAELLDLDEVGTLEVSKIADLLLVQGDVLADVRILQKQENLRVFKDGVELVRGG</sequence>
<dbReference type="InterPro" id="IPR011059">
    <property type="entry name" value="Metal-dep_hydrolase_composite"/>
</dbReference>
<dbReference type="RefSeq" id="WP_119339854.1">
    <property type="nucleotide sequence ID" value="NZ_BJXL01000014.1"/>
</dbReference>
<dbReference type="CDD" id="cd01299">
    <property type="entry name" value="Met_dep_hydrolase_A"/>
    <property type="match status" value="1"/>
</dbReference>
<dbReference type="EMBL" id="BJXL01000014">
    <property type="protein sequence ID" value="GEM82541.1"/>
    <property type="molecule type" value="Genomic_DNA"/>
</dbReference>
<evidence type="ECO:0000313" key="3">
    <source>
        <dbReference type="Proteomes" id="UP000321197"/>
    </source>
</evidence>
<dbReference type="Gene3D" id="3.20.20.140">
    <property type="entry name" value="Metal-dependent hydrolases"/>
    <property type="match status" value="1"/>
</dbReference>
<protein>
    <submittedName>
        <fullName evidence="2">Xaa-Pro dipeptidase</fullName>
    </submittedName>
</protein>
<accession>A0A511QYS3</accession>
<comment type="caution">
    <text evidence="2">The sequence shown here is derived from an EMBL/GenBank/DDBJ whole genome shotgun (WGS) entry which is preliminary data.</text>
</comment>
<dbReference type="InterPro" id="IPR051781">
    <property type="entry name" value="Metallo-dep_Hydrolase"/>
</dbReference>
<dbReference type="PANTHER" id="PTHR43135:SF3">
    <property type="entry name" value="ALPHA-D-RIBOSE 1-METHYLPHOSPHONATE 5-TRIPHOSPHATE DIPHOSPHATASE"/>
    <property type="match status" value="1"/>
</dbReference>
<dbReference type="GO" id="GO:0016810">
    <property type="term" value="F:hydrolase activity, acting on carbon-nitrogen (but not peptide) bonds"/>
    <property type="evidence" value="ECO:0007669"/>
    <property type="project" value="InterPro"/>
</dbReference>